<name>A0A2H0V576_9BACT</name>
<evidence type="ECO:0000313" key="2">
    <source>
        <dbReference type="Proteomes" id="UP000229901"/>
    </source>
</evidence>
<accession>A0A2H0V576</accession>
<dbReference type="Proteomes" id="UP000229901">
    <property type="component" value="Unassembled WGS sequence"/>
</dbReference>
<comment type="caution">
    <text evidence="1">The sequence shown here is derived from an EMBL/GenBank/DDBJ whole genome shotgun (WGS) entry which is preliminary data.</text>
</comment>
<dbReference type="EMBL" id="PFAP01000013">
    <property type="protein sequence ID" value="PIR94215.1"/>
    <property type="molecule type" value="Genomic_DNA"/>
</dbReference>
<dbReference type="AlphaFoldDB" id="A0A2H0V576"/>
<evidence type="ECO:0000313" key="1">
    <source>
        <dbReference type="EMBL" id="PIR94215.1"/>
    </source>
</evidence>
<sequence>MKLVIDSKGVNFKQFPQGMTGHGTISIDGLLYQVSVKDGFLVHDAYGGDGPQEPLVSDGLRPHLKRVHFFYQVNDKDHRRMIPLGRYSTRGGARAEVTTQKMGQRGSEYWATMIYVSGPTVRSAWWLRCAILEGRKQPDVAYAPK</sequence>
<reference evidence="2" key="1">
    <citation type="submission" date="2017-09" db="EMBL/GenBank/DDBJ databases">
        <title>Depth-based differentiation of microbial function through sediment-hosted aquifers and enrichment of novel symbionts in the deep terrestrial subsurface.</title>
        <authorList>
            <person name="Probst A.J."/>
            <person name="Ladd B."/>
            <person name="Jarett J.K."/>
            <person name="Geller-Mcgrath D.E."/>
            <person name="Sieber C.M.K."/>
            <person name="Emerson J.B."/>
            <person name="Anantharaman K."/>
            <person name="Thomas B.C."/>
            <person name="Malmstrom R."/>
            <person name="Stieglmeier M."/>
            <person name="Klingl A."/>
            <person name="Woyke T."/>
            <person name="Ryan C.M."/>
            <person name="Banfield J.F."/>
        </authorList>
    </citation>
    <scope>NUCLEOTIDE SEQUENCE [LARGE SCALE GENOMIC DNA]</scope>
</reference>
<gene>
    <name evidence="1" type="ORF">COT97_02525</name>
</gene>
<proteinExistence type="predicted"/>
<organism evidence="1 2">
    <name type="scientific">Candidatus Falkowbacteria bacterium CG10_big_fil_rev_8_21_14_0_10_39_11</name>
    <dbReference type="NCBI Taxonomy" id="1974565"/>
    <lineage>
        <taxon>Bacteria</taxon>
        <taxon>Candidatus Falkowiibacteriota</taxon>
    </lineage>
</organism>
<protein>
    <submittedName>
        <fullName evidence="1">Uncharacterized protein</fullName>
    </submittedName>
</protein>